<evidence type="ECO:0000256" key="3">
    <source>
        <dbReference type="SAM" id="SignalP"/>
    </source>
</evidence>
<dbReference type="Proteomes" id="UP001652626">
    <property type="component" value="Chromosome 29"/>
</dbReference>
<dbReference type="InterPro" id="IPR015255">
    <property type="entry name" value="Vitellinogen_open_b-sht"/>
</dbReference>
<feature type="domain" description="Vitellogenin" evidence="4">
    <location>
        <begin position="24"/>
        <end position="648"/>
    </location>
</feature>
<dbReference type="InterPro" id="IPR015819">
    <property type="entry name" value="Lipid_transp_b-sht_shell"/>
</dbReference>
<feature type="signal peptide" evidence="3">
    <location>
        <begin position="1"/>
        <end position="17"/>
    </location>
</feature>
<evidence type="ECO:0000313" key="6">
    <source>
        <dbReference type="RefSeq" id="XP_026497712.2"/>
    </source>
</evidence>
<dbReference type="PANTHER" id="PTHR23345">
    <property type="entry name" value="VITELLOGENIN-RELATED"/>
    <property type="match status" value="1"/>
</dbReference>
<dbReference type="SMART" id="SM01169">
    <property type="entry name" value="DUF1943"/>
    <property type="match status" value="1"/>
</dbReference>
<dbReference type="InterPro" id="IPR011030">
    <property type="entry name" value="Lipovitellin_superhlx_dom"/>
</dbReference>
<reference evidence="6" key="1">
    <citation type="submission" date="2025-08" db="UniProtKB">
        <authorList>
            <consortium name="RefSeq"/>
        </authorList>
    </citation>
    <scope>IDENTIFICATION</scope>
    <source>
        <tissue evidence="6">Whole body</tissue>
    </source>
</reference>
<dbReference type="InterPro" id="IPR001747">
    <property type="entry name" value="Vitellogenin_N"/>
</dbReference>
<name>A0A8B8IMP1_VANTA</name>
<feature type="chain" id="PRO_5045350461" evidence="3">
    <location>
        <begin position="18"/>
        <end position="1312"/>
    </location>
</feature>
<dbReference type="Gene3D" id="2.20.80.10">
    <property type="entry name" value="Lipovitellin-phosvitin complex, chain A, domain 4"/>
    <property type="match status" value="1"/>
</dbReference>
<dbReference type="GeneID" id="113401856"/>
<gene>
    <name evidence="6" type="primary">Cv-d</name>
</gene>
<dbReference type="InterPro" id="IPR015816">
    <property type="entry name" value="Vitellinogen_b-sht_N"/>
</dbReference>
<evidence type="ECO:0000313" key="5">
    <source>
        <dbReference type="Proteomes" id="UP001652626"/>
    </source>
</evidence>
<dbReference type="Gene3D" id="1.25.10.20">
    <property type="entry name" value="Vitellinogen, superhelical"/>
    <property type="match status" value="1"/>
</dbReference>
<sequence>MISNCLLLLVGISLSSSAGVQVLFPELRQYSYILKTNVSTGTPSVDSYWTIEARLLLTVYDNYTRIRFKLEDYGTSLYSQSSGYSSYQLEEASEYFKWPWDVDYQENGFISALYVTDEPVWCTNLKRAISNNFQLRKDIGSYTNEEPCLYESCLMVYTANGNTIRKYSSYQKASVVSETSWSSVPWGGDNGRGAPENIATSERLFEFNGKRLNSLSMRGVFQYRVSGHVLGVTSELSLSYDTDSPSPSVEKLNMTRTGLQYVAGNFDDWTTGIRTVSQSELRNKTYEILLKIAKKGIDADNIVKNASVIHSLDFIHLLNTVTRLSYASLVKLFEDLVLGTSYDLETARNIFLEVLPHGRSDACARFVKYLVVEEKEKIEDATLLSLIRKLPFNVANHSQNLLEELETFTKLGLDFPSDIRHAGILSFAVLVSKTAEARKVKQDYFDNIVVKYFRMYSDCPQYLDRMVWLQGLCSLGYTAESYIRTIYADRTRNRHERLWASLACGHENRGYAALETSLPILLDEQEDIQLRIAALHDILSSGMRESDFLFIHDFIATSSSKELQRFWYTTVKSLDSNKFFSRYRNVADYVPFVAKYVRNPDTTYWATNNYIASSGELSPWVQLMSVGAEPAPSLAALTVSSGGRRPYVASIYIIAEGVASNLFKKIYKLNSKNDNVEKLVKVLEKMKVSNLKTPEEVHIDIVVKVHDKTVFATHVNQSRFESWNENDIKKSIMEFLRFGSHINQQMAYYPVQMDVYLPTELGTPIRLQSSVVTFTSVRGNITAPVEPADMLYWKNDLHIRYQATSVTSLSTSAPLLRSQHGVRLQRSLVTHLPIKFKVGVEPVEHKKITLTWPDPFAQHAGVAIHSRVQVEMDSRKGLEVVSVSSNGGEDDSGVFFDCERKMSGAEVIEKYIMSKFITYDMLPSQQSVLNSVERFMTSTGCGLVVPPTRPTLALDEVLHVAFSFKNTVEFDKMGLTLNTVLRYFKKNKDRDDEMFLKIDADTNVECVGRNVSVQSVLYVNQPFKDDPNKRFWKLCYFEDDTSHAPADQDLNTHPAAYHGRTTVTYRTSPAYEPCAAGSGDSKLTIEYRGTPKYSYGNVERYVEVDIKGERLHQFDLLPGLGLGPGTPIAQLLGTLDFINTSAIIKEKDGIASVIVNKGAEIQFESDSFAWLLDSWTSMQLMKRFGVYRQCRLQESTIQTLSGNVDQLEQLQCPERLVLADCSETPSFVILRQQNGGIIMYDGEHASYSSDTSTRSTNTALIPTDDGVKVISNSTGVTIYRRYNETVILIPSSYLPSVCGECAGSGDFNSCSI</sequence>
<evidence type="ECO:0000256" key="1">
    <source>
        <dbReference type="ARBA" id="ARBA00022729"/>
    </source>
</evidence>
<dbReference type="OMA" id="QYLDRMV"/>
<protein>
    <submittedName>
        <fullName evidence="6">Uncharacterized protein Cv-d</fullName>
    </submittedName>
</protein>
<accession>A0A8B8IMP1</accession>
<dbReference type="OrthoDB" id="5956066at2759"/>
<dbReference type="InterPro" id="IPR050733">
    <property type="entry name" value="Vitellogenin/Apolipophorin"/>
</dbReference>
<dbReference type="SUPFAM" id="SSF56968">
    <property type="entry name" value="Lipovitellin-phosvitin complex, beta-sheet shell regions"/>
    <property type="match status" value="2"/>
</dbReference>
<dbReference type="GO" id="GO:0005319">
    <property type="term" value="F:lipid transporter activity"/>
    <property type="evidence" value="ECO:0007669"/>
    <property type="project" value="InterPro"/>
</dbReference>
<organism evidence="5 6">
    <name type="scientific">Vanessa tameamea</name>
    <name type="common">Kamehameha butterfly</name>
    <dbReference type="NCBI Taxonomy" id="334116"/>
    <lineage>
        <taxon>Eukaryota</taxon>
        <taxon>Metazoa</taxon>
        <taxon>Ecdysozoa</taxon>
        <taxon>Arthropoda</taxon>
        <taxon>Hexapoda</taxon>
        <taxon>Insecta</taxon>
        <taxon>Pterygota</taxon>
        <taxon>Neoptera</taxon>
        <taxon>Endopterygota</taxon>
        <taxon>Lepidoptera</taxon>
        <taxon>Glossata</taxon>
        <taxon>Ditrysia</taxon>
        <taxon>Papilionoidea</taxon>
        <taxon>Nymphalidae</taxon>
        <taxon>Nymphalinae</taxon>
        <taxon>Vanessa</taxon>
    </lineage>
</organism>
<evidence type="ECO:0000256" key="2">
    <source>
        <dbReference type="PROSITE-ProRule" id="PRU00557"/>
    </source>
</evidence>
<dbReference type="Gene3D" id="2.30.230.10">
    <property type="entry name" value="Lipovitellin, beta-sheet shell regions, chain A"/>
    <property type="match status" value="1"/>
</dbReference>
<comment type="caution">
    <text evidence="2">Lacks conserved residue(s) required for the propagation of feature annotation.</text>
</comment>
<keyword evidence="1 3" id="KW-0732">Signal</keyword>
<dbReference type="RefSeq" id="XP_026497712.2">
    <property type="nucleotide sequence ID" value="XM_026641927.2"/>
</dbReference>
<keyword evidence="5" id="KW-1185">Reference proteome</keyword>
<dbReference type="Pfam" id="PF09172">
    <property type="entry name" value="Vit_open_b-sht"/>
    <property type="match status" value="1"/>
</dbReference>
<evidence type="ECO:0000259" key="4">
    <source>
        <dbReference type="PROSITE" id="PS51211"/>
    </source>
</evidence>
<dbReference type="PANTHER" id="PTHR23345:SF33">
    <property type="entry name" value="CROSSVEINLESS D"/>
    <property type="match status" value="1"/>
</dbReference>
<dbReference type="PROSITE" id="PS51211">
    <property type="entry name" value="VITELLOGENIN"/>
    <property type="match status" value="1"/>
</dbReference>
<dbReference type="SUPFAM" id="SSF48431">
    <property type="entry name" value="Lipovitellin-phosvitin complex, superhelical domain"/>
    <property type="match status" value="1"/>
</dbReference>
<proteinExistence type="predicted"/>